<dbReference type="EMBL" id="CP012418">
    <property type="protein sequence ID" value="AOE49709.1"/>
    <property type="molecule type" value="Genomic_DNA"/>
</dbReference>
<dbReference type="KEGG" id="ksd:KS2013_988"/>
<feature type="transmembrane region" description="Helical" evidence="1">
    <location>
        <begin position="21"/>
        <end position="39"/>
    </location>
</feature>
<gene>
    <name evidence="2" type="ORF">KS2013_988</name>
</gene>
<evidence type="ECO:0000313" key="2">
    <source>
        <dbReference type="EMBL" id="AOE49709.1"/>
    </source>
</evidence>
<evidence type="ECO:0000313" key="3">
    <source>
        <dbReference type="Proteomes" id="UP000094147"/>
    </source>
</evidence>
<organism evidence="2 3">
    <name type="scientific">Kangiella sediminilitoris</name>
    <dbReference type="NCBI Taxonomy" id="1144748"/>
    <lineage>
        <taxon>Bacteria</taxon>
        <taxon>Pseudomonadati</taxon>
        <taxon>Pseudomonadota</taxon>
        <taxon>Gammaproteobacteria</taxon>
        <taxon>Kangiellales</taxon>
        <taxon>Kangiellaceae</taxon>
        <taxon>Kangiella</taxon>
    </lineage>
</organism>
<accession>A0A1B3BA72</accession>
<keyword evidence="1" id="KW-0472">Membrane</keyword>
<dbReference type="AlphaFoldDB" id="A0A1B3BA72"/>
<dbReference type="OrthoDB" id="9180559at2"/>
<keyword evidence="1" id="KW-0812">Transmembrane</keyword>
<sequence>MQLGIHTSYYSKTMFNKHLNKILFTLATIYIFSMGIWPLLASKGSWDYTLGVWHHWQGFNVGVLALLTSLMAFKITRYREDVQRKRDFIAESSLLPHVLSDLCEYLDDSAELLIEAYQKVREYGRANCNEPLEHQVPELDEVYKEVFRDCIRFAEPDVAKYLADIIVRLQVHHSRMVHLSDEFRPDRRMVNRAENIESYISCLIDIRALVNHIFEFARGEERFYFESISDEMKRNARSNLGISDEF</sequence>
<name>A0A1B3BA72_9GAMM</name>
<protein>
    <submittedName>
        <fullName evidence="2">Uncharacterized protein</fullName>
    </submittedName>
</protein>
<reference evidence="3" key="1">
    <citation type="submission" date="2015-08" db="EMBL/GenBank/DDBJ databases">
        <authorList>
            <person name="Kim K.M."/>
        </authorList>
    </citation>
    <scope>NUCLEOTIDE SEQUENCE [LARGE SCALE GENOMIC DNA]</scope>
    <source>
        <strain evidence="3">KCTC 23892</strain>
    </source>
</reference>
<proteinExistence type="predicted"/>
<dbReference type="RefSeq" id="WP_068990626.1">
    <property type="nucleotide sequence ID" value="NZ_CP012418.1"/>
</dbReference>
<feature type="transmembrane region" description="Helical" evidence="1">
    <location>
        <begin position="59"/>
        <end position="76"/>
    </location>
</feature>
<dbReference type="Proteomes" id="UP000094147">
    <property type="component" value="Chromosome"/>
</dbReference>
<keyword evidence="1" id="KW-1133">Transmembrane helix</keyword>
<evidence type="ECO:0000256" key="1">
    <source>
        <dbReference type="SAM" id="Phobius"/>
    </source>
</evidence>
<keyword evidence="3" id="KW-1185">Reference proteome</keyword>